<evidence type="ECO:0000256" key="1">
    <source>
        <dbReference type="ARBA" id="ARBA00023015"/>
    </source>
</evidence>
<dbReference type="PANTHER" id="PTHR43280">
    <property type="entry name" value="ARAC-FAMILY TRANSCRIPTIONAL REGULATOR"/>
    <property type="match status" value="1"/>
</dbReference>
<dbReference type="GO" id="GO:0043565">
    <property type="term" value="F:sequence-specific DNA binding"/>
    <property type="evidence" value="ECO:0007669"/>
    <property type="project" value="InterPro"/>
</dbReference>
<evidence type="ECO:0000313" key="5">
    <source>
        <dbReference type="EMBL" id="SFE75917.1"/>
    </source>
</evidence>
<dbReference type="Pfam" id="PF12833">
    <property type="entry name" value="HTH_18"/>
    <property type="match status" value="1"/>
</dbReference>
<dbReference type="SUPFAM" id="SSF46689">
    <property type="entry name" value="Homeodomain-like"/>
    <property type="match status" value="1"/>
</dbReference>
<dbReference type="OrthoDB" id="9807321at2"/>
<dbReference type="InterPro" id="IPR018060">
    <property type="entry name" value="HTH_AraC"/>
</dbReference>
<dbReference type="InterPro" id="IPR020449">
    <property type="entry name" value="Tscrpt_reg_AraC-type_HTH"/>
</dbReference>
<dbReference type="PROSITE" id="PS00041">
    <property type="entry name" value="HTH_ARAC_FAMILY_1"/>
    <property type="match status" value="1"/>
</dbReference>
<dbReference type="RefSeq" id="WP_091188172.1">
    <property type="nucleotide sequence ID" value="NZ_FOMT01000004.1"/>
</dbReference>
<dbReference type="EMBL" id="FOMT01000004">
    <property type="protein sequence ID" value="SFE75917.1"/>
    <property type="molecule type" value="Genomic_DNA"/>
</dbReference>
<dbReference type="InterPro" id="IPR009057">
    <property type="entry name" value="Homeodomain-like_sf"/>
</dbReference>
<dbReference type="PANTHER" id="PTHR43280:SF2">
    <property type="entry name" value="HTH-TYPE TRANSCRIPTIONAL REGULATOR EXSA"/>
    <property type="match status" value="1"/>
</dbReference>
<sequence>MLLRLFLFISATSSITIPRTSRRHKLAAVYPSRLRSTPVAKLEYLRLARDYCDYQAATRAAEQRTRLRRRALLRFKCIVGISYNDYVTRVRIERSKELLRTTTLKIARISQLVGYEDQGYFCNVFKKVTGVSPSSYRI</sequence>
<keyword evidence="2" id="KW-0238">DNA-binding</keyword>
<reference evidence="6" key="1">
    <citation type="submission" date="2016-10" db="EMBL/GenBank/DDBJ databases">
        <authorList>
            <person name="Varghese N."/>
            <person name="Submissions S."/>
        </authorList>
    </citation>
    <scope>NUCLEOTIDE SEQUENCE [LARGE SCALE GENOMIC DNA]</scope>
    <source>
        <strain evidence="6">CGMCC 1.10784</strain>
    </source>
</reference>
<accession>A0A1I2D5V4</accession>
<evidence type="ECO:0000313" key="6">
    <source>
        <dbReference type="Proteomes" id="UP000198855"/>
    </source>
</evidence>
<dbReference type="STRING" id="1045775.SAMN05216378_3973"/>
<dbReference type="AlphaFoldDB" id="A0A1I2D5V4"/>
<dbReference type="GO" id="GO:0003700">
    <property type="term" value="F:DNA-binding transcription factor activity"/>
    <property type="evidence" value="ECO:0007669"/>
    <property type="project" value="InterPro"/>
</dbReference>
<dbReference type="PRINTS" id="PR00032">
    <property type="entry name" value="HTHARAC"/>
</dbReference>
<protein>
    <submittedName>
        <fullName evidence="5">Helix-turn-helix domain-containing protein</fullName>
    </submittedName>
</protein>
<keyword evidence="3" id="KW-0804">Transcription</keyword>
<dbReference type="PROSITE" id="PS01124">
    <property type="entry name" value="HTH_ARAC_FAMILY_2"/>
    <property type="match status" value="1"/>
</dbReference>
<keyword evidence="6" id="KW-1185">Reference proteome</keyword>
<evidence type="ECO:0000259" key="4">
    <source>
        <dbReference type="PROSITE" id="PS01124"/>
    </source>
</evidence>
<feature type="domain" description="HTH araC/xylS-type" evidence="4">
    <location>
        <begin position="74"/>
        <end position="138"/>
    </location>
</feature>
<evidence type="ECO:0000256" key="2">
    <source>
        <dbReference type="ARBA" id="ARBA00023125"/>
    </source>
</evidence>
<dbReference type="InterPro" id="IPR018062">
    <property type="entry name" value="HTH_AraC-typ_CS"/>
</dbReference>
<evidence type="ECO:0000256" key="3">
    <source>
        <dbReference type="ARBA" id="ARBA00023163"/>
    </source>
</evidence>
<name>A0A1I2D5V4_9BACL</name>
<keyword evidence="1" id="KW-0805">Transcription regulation</keyword>
<proteinExistence type="predicted"/>
<gene>
    <name evidence="5" type="ORF">SAMN05216378_3973</name>
</gene>
<dbReference type="Proteomes" id="UP000198855">
    <property type="component" value="Unassembled WGS sequence"/>
</dbReference>
<dbReference type="Gene3D" id="1.10.10.60">
    <property type="entry name" value="Homeodomain-like"/>
    <property type="match status" value="1"/>
</dbReference>
<organism evidence="5 6">
    <name type="scientific">Paenibacillus catalpae</name>
    <dbReference type="NCBI Taxonomy" id="1045775"/>
    <lineage>
        <taxon>Bacteria</taxon>
        <taxon>Bacillati</taxon>
        <taxon>Bacillota</taxon>
        <taxon>Bacilli</taxon>
        <taxon>Bacillales</taxon>
        <taxon>Paenibacillaceae</taxon>
        <taxon>Paenibacillus</taxon>
    </lineage>
</organism>
<dbReference type="SMART" id="SM00342">
    <property type="entry name" value="HTH_ARAC"/>
    <property type="match status" value="1"/>
</dbReference>